<dbReference type="InterPro" id="IPR027271">
    <property type="entry name" value="Acetolactate_synth/TF_NikR_C"/>
</dbReference>
<evidence type="ECO:0000256" key="6">
    <source>
        <dbReference type="RuleBase" id="RU368092"/>
    </source>
</evidence>
<dbReference type="SUPFAM" id="SSF55021">
    <property type="entry name" value="ACT-like"/>
    <property type="match status" value="2"/>
</dbReference>
<keyword evidence="5 6" id="KW-0100">Branched-chain amino acid biosynthesis</keyword>
<evidence type="ECO:0000256" key="2">
    <source>
        <dbReference type="ARBA" id="ARBA00005025"/>
    </source>
</evidence>
<feature type="domain" description="ACT" evidence="7">
    <location>
        <begin position="6"/>
        <end position="80"/>
    </location>
</feature>
<dbReference type="Pfam" id="PF22629">
    <property type="entry name" value="ACT_AHAS_ss"/>
    <property type="match status" value="1"/>
</dbReference>
<dbReference type="NCBIfam" id="TIGR00119">
    <property type="entry name" value="acolac_sm"/>
    <property type="match status" value="1"/>
</dbReference>
<sequence>MEKKEVLSVLVDNHSGVLARVSSLFGRRGYNIDSLTVSATNDPHISRITIVVSGDETVISQIISQTRKLVETRDIFALNENRSLLRELLLVKLAANESKRSAIREVAEIYGAAIVDLSVDSMIVELTGAPTKIDAFLEVIKEYDIVEMCRTGITALERGIQK</sequence>
<dbReference type="Gene3D" id="3.30.70.260">
    <property type="match status" value="1"/>
</dbReference>
<gene>
    <name evidence="8" type="primary">ilvN</name>
    <name evidence="8" type="ORF">O0S10_07430</name>
</gene>
<dbReference type="Pfam" id="PF10369">
    <property type="entry name" value="ALS_ss_C"/>
    <property type="match status" value="1"/>
</dbReference>
<comment type="caution">
    <text evidence="8">The sequence shown here is derived from an EMBL/GenBank/DDBJ whole genome shotgun (WGS) entry which is preliminary data.</text>
</comment>
<name>A0ABT4IH34_9EURY</name>
<dbReference type="PANTHER" id="PTHR30239:SF0">
    <property type="entry name" value="ACETOLACTATE SYNTHASE SMALL SUBUNIT 1, CHLOROPLASTIC"/>
    <property type="match status" value="1"/>
</dbReference>
<dbReference type="InterPro" id="IPR004789">
    <property type="entry name" value="Acetalactate_synth_ssu"/>
</dbReference>
<keyword evidence="6 8" id="KW-0808">Transferase</keyword>
<dbReference type="PROSITE" id="PS51671">
    <property type="entry name" value="ACT"/>
    <property type="match status" value="1"/>
</dbReference>
<keyword evidence="4 6" id="KW-0028">Amino-acid biosynthesis</keyword>
<keyword evidence="9" id="KW-1185">Reference proteome</keyword>
<dbReference type="InterPro" id="IPR039557">
    <property type="entry name" value="AHAS_ACT"/>
</dbReference>
<comment type="function">
    <text evidence="6">Catalyzes the conversion of 2 pyruvate molecules into acetolactate in the first common step of the biosynthetic pathway of the branched-amino acids such as leucine, isoleucine, and valine.</text>
</comment>
<comment type="catalytic activity">
    <reaction evidence="6">
        <text>2 pyruvate + H(+) = (2S)-2-acetolactate + CO2</text>
        <dbReference type="Rhea" id="RHEA:25249"/>
        <dbReference type="ChEBI" id="CHEBI:15361"/>
        <dbReference type="ChEBI" id="CHEBI:15378"/>
        <dbReference type="ChEBI" id="CHEBI:16526"/>
        <dbReference type="ChEBI" id="CHEBI:58476"/>
        <dbReference type="EC" id="2.2.1.6"/>
    </reaction>
</comment>
<dbReference type="GO" id="GO:0003984">
    <property type="term" value="F:acetolactate synthase activity"/>
    <property type="evidence" value="ECO:0007669"/>
    <property type="project" value="UniProtKB-EC"/>
</dbReference>
<dbReference type="InterPro" id="IPR002912">
    <property type="entry name" value="ACT_dom"/>
</dbReference>
<dbReference type="InterPro" id="IPR054480">
    <property type="entry name" value="AHAS_small-like_ACT"/>
</dbReference>
<reference evidence="8" key="1">
    <citation type="submission" date="2022-12" db="EMBL/GenBank/DDBJ databases">
        <title>Isolation and characterisation of novel Methanocorpusculum spp. from native Australian herbivores indicates the genus is ancestrally host-associated.</title>
        <authorList>
            <person name="Volmer J.G."/>
            <person name="Soo R.M."/>
            <person name="Evans P.N."/>
            <person name="Hoedt E.C."/>
            <person name="Astorga Alsina A.L."/>
            <person name="Woodcroft B.J."/>
            <person name="Tyson G.W."/>
            <person name="Hugenholtz P."/>
            <person name="Morrison M."/>
        </authorList>
    </citation>
    <scope>NUCLEOTIDE SEQUENCE</scope>
    <source>
        <strain evidence="8">MG</strain>
    </source>
</reference>
<dbReference type="EC" id="2.2.1.6" evidence="6"/>
<comment type="pathway">
    <text evidence="2 6">Amino-acid biosynthesis; L-valine biosynthesis; L-valine from pyruvate: step 1/4.</text>
</comment>
<dbReference type="NCBIfam" id="NF008864">
    <property type="entry name" value="PRK11895.1"/>
    <property type="match status" value="1"/>
</dbReference>
<organism evidence="8 9">
    <name type="scientific">Methanocorpusculum petauri</name>
    <dbReference type="NCBI Taxonomy" id="3002863"/>
    <lineage>
        <taxon>Archaea</taxon>
        <taxon>Methanobacteriati</taxon>
        <taxon>Methanobacteriota</taxon>
        <taxon>Stenosarchaea group</taxon>
        <taxon>Methanomicrobia</taxon>
        <taxon>Methanomicrobiales</taxon>
        <taxon>Methanocorpusculaceae</taxon>
        <taxon>Methanocorpusculum</taxon>
    </lineage>
</organism>
<dbReference type="CDD" id="cd04878">
    <property type="entry name" value="ACT_AHAS"/>
    <property type="match status" value="1"/>
</dbReference>
<dbReference type="InterPro" id="IPR045865">
    <property type="entry name" value="ACT-like_dom_sf"/>
</dbReference>
<dbReference type="RefSeq" id="WP_268925251.1">
    <property type="nucleotide sequence ID" value="NZ_JAPTGB010000015.1"/>
</dbReference>
<protein>
    <recommendedName>
        <fullName evidence="6">Acetolactate synthase small subunit</fullName>
        <shortName evidence="6">AHAS</shortName>
        <shortName evidence="6">ALS</shortName>
        <ecNumber evidence="6">2.2.1.6</ecNumber>
    </recommendedName>
    <alternativeName>
        <fullName evidence="6">Acetohydroxy-acid synthase small subunit</fullName>
    </alternativeName>
</protein>
<evidence type="ECO:0000259" key="7">
    <source>
        <dbReference type="PROSITE" id="PS51671"/>
    </source>
</evidence>
<evidence type="ECO:0000313" key="9">
    <source>
        <dbReference type="Proteomes" id="UP001141422"/>
    </source>
</evidence>
<evidence type="ECO:0000256" key="1">
    <source>
        <dbReference type="ARBA" id="ARBA00004974"/>
    </source>
</evidence>
<comment type="pathway">
    <text evidence="1 6">Amino-acid biosynthesis; L-isoleucine biosynthesis; L-isoleucine from 2-oxobutanoate: step 1/4.</text>
</comment>
<dbReference type="PANTHER" id="PTHR30239">
    <property type="entry name" value="ACETOLACTATE SYNTHASE SMALL SUBUNIT"/>
    <property type="match status" value="1"/>
</dbReference>
<dbReference type="EMBL" id="JAPTGB010000015">
    <property type="protein sequence ID" value="MCZ0861055.1"/>
    <property type="molecule type" value="Genomic_DNA"/>
</dbReference>
<accession>A0ABT4IH34</accession>
<evidence type="ECO:0000256" key="5">
    <source>
        <dbReference type="ARBA" id="ARBA00023304"/>
    </source>
</evidence>
<comment type="similarity">
    <text evidence="3 6">Belongs to the acetolactate synthase small subunit family.</text>
</comment>
<comment type="subunit">
    <text evidence="6">Dimer of large and small chains.</text>
</comment>
<evidence type="ECO:0000256" key="4">
    <source>
        <dbReference type="ARBA" id="ARBA00022605"/>
    </source>
</evidence>
<dbReference type="InterPro" id="IPR019455">
    <property type="entry name" value="Acetolactate_synth_ssu_C"/>
</dbReference>
<dbReference type="Gene3D" id="3.30.70.1150">
    <property type="entry name" value="ACT-like. Chain A, domain 2"/>
    <property type="match status" value="1"/>
</dbReference>
<dbReference type="Proteomes" id="UP001141422">
    <property type="component" value="Unassembled WGS sequence"/>
</dbReference>
<evidence type="ECO:0000313" key="8">
    <source>
        <dbReference type="EMBL" id="MCZ0861055.1"/>
    </source>
</evidence>
<evidence type="ECO:0000256" key="3">
    <source>
        <dbReference type="ARBA" id="ARBA00006341"/>
    </source>
</evidence>
<proteinExistence type="inferred from homology"/>